<gene>
    <name evidence="2" type="ORF">SeMB42_g00970</name>
</gene>
<feature type="compositionally biased region" description="Polar residues" evidence="1">
    <location>
        <begin position="336"/>
        <end position="362"/>
    </location>
</feature>
<keyword evidence="3" id="KW-1185">Reference proteome</keyword>
<feature type="region of interest" description="Disordered" evidence="1">
    <location>
        <begin position="649"/>
        <end position="670"/>
    </location>
</feature>
<feature type="region of interest" description="Disordered" evidence="1">
    <location>
        <begin position="498"/>
        <end position="529"/>
    </location>
</feature>
<evidence type="ECO:0000256" key="1">
    <source>
        <dbReference type="SAM" id="MobiDB-lite"/>
    </source>
</evidence>
<feature type="compositionally biased region" description="Acidic residues" evidence="1">
    <location>
        <begin position="619"/>
        <end position="636"/>
    </location>
</feature>
<feature type="region of interest" description="Disordered" evidence="1">
    <location>
        <begin position="598"/>
        <end position="636"/>
    </location>
</feature>
<feature type="region of interest" description="Disordered" evidence="1">
    <location>
        <begin position="199"/>
        <end position="376"/>
    </location>
</feature>
<dbReference type="Proteomes" id="UP000317494">
    <property type="component" value="Unassembled WGS sequence"/>
</dbReference>
<feature type="compositionally biased region" description="Low complexity" evidence="1">
    <location>
        <begin position="660"/>
        <end position="670"/>
    </location>
</feature>
<evidence type="ECO:0000313" key="2">
    <source>
        <dbReference type="EMBL" id="TPX53128.1"/>
    </source>
</evidence>
<dbReference type="AlphaFoldDB" id="A0A507DQD4"/>
<feature type="compositionally biased region" description="Low complexity" evidence="1">
    <location>
        <begin position="317"/>
        <end position="329"/>
    </location>
</feature>
<reference evidence="2 3" key="1">
    <citation type="journal article" date="2019" name="Sci. Rep.">
        <title>Comparative genomics of chytrid fungi reveal insights into the obligate biotrophic and pathogenic lifestyle of Synchytrium endobioticum.</title>
        <authorList>
            <person name="van de Vossenberg B.T.L.H."/>
            <person name="Warris S."/>
            <person name="Nguyen H.D.T."/>
            <person name="van Gent-Pelzer M.P.E."/>
            <person name="Joly D.L."/>
            <person name="van de Geest H.C."/>
            <person name="Bonants P.J.M."/>
            <person name="Smith D.S."/>
            <person name="Levesque C.A."/>
            <person name="van der Lee T.A.J."/>
        </authorList>
    </citation>
    <scope>NUCLEOTIDE SEQUENCE [LARGE SCALE GENOMIC DNA]</scope>
    <source>
        <strain evidence="2 3">MB42</strain>
    </source>
</reference>
<accession>A0A507DQD4</accession>
<feature type="compositionally biased region" description="Polar residues" evidence="1">
    <location>
        <begin position="208"/>
        <end position="253"/>
    </location>
</feature>
<organism evidence="2 3">
    <name type="scientific">Synchytrium endobioticum</name>
    <dbReference type="NCBI Taxonomy" id="286115"/>
    <lineage>
        <taxon>Eukaryota</taxon>
        <taxon>Fungi</taxon>
        <taxon>Fungi incertae sedis</taxon>
        <taxon>Chytridiomycota</taxon>
        <taxon>Chytridiomycota incertae sedis</taxon>
        <taxon>Chytridiomycetes</taxon>
        <taxon>Synchytriales</taxon>
        <taxon>Synchytriaceae</taxon>
        <taxon>Synchytrium</taxon>
    </lineage>
</organism>
<protein>
    <submittedName>
        <fullName evidence="2">Uncharacterized protein</fullName>
    </submittedName>
</protein>
<feature type="compositionally biased region" description="Polar residues" evidence="1">
    <location>
        <begin position="260"/>
        <end position="278"/>
    </location>
</feature>
<feature type="compositionally biased region" description="Polar residues" evidence="1">
    <location>
        <begin position="288"/>
        <end position="306"/>
    </location>
</feature>
<proteinExistence type="predicted"/>
<sequence>MSDQETIKAVQGILTCPYAIEKAYLMPNNWLGRNDTVPRDVAAILVEAEAAGMIIEKDHEEGILRLRLTPTRKEKTYNRVRAVIRRLDEAIEPTVRQVIDIPLDIFTVLSKLTSRWECTCGCGRGLSRTLLTRKVEAVKTDYHVVTKTVHDDGSATDNIRQYILRGLPVDVTLAKNDLVVFLEGLTHCIPLIKEQQIKEKPQTGDKPNCNSHKQSIESRSSCETVRSTSSFALSSQEPQVPTSSSMSSATAINPTRGGSWFSTPSTTPLNDSTNTAGTSHLVPKPSLESGQSRAAVLSTNPLTPQSMHPRETEDIPSSISRGSSESRQSMPIIVNTIPSSKQTSTASRLTTKNSNSSTLKVNESSRESDDINGIPTLNSKSLEPTATCLVFGASMSRLWKEASSSFSDSTDSASWKEKLLSLVETAIHDLDLQMTFDDRGCLLYGVRGSVDEALARYAMLEKSMVDIIQLDLPSKLPKSLVSQLSVACLAKSENLPADQQNVSANAPKTKHSVVSPSDVDDDSEERRTSLTVSIGESNTSDEAGFAAATINSHDKLHSMIRNATAWDDTHDDAMALGNSGTNSDSEEIDVELSPTRSAPFEVHGTDQSRVNGVDHGEGDDTYDDWGEEDEDEEEEIHLDLTTNEVLLSSELNPPASGTDAPSSSAWASMSPPVPISTSDVAQKRVVMAATTISDVAVAGAVDMVAEAQQNSNDVAKEAVGTASNTGHHTPRSLLFDADKKKGAASEPKTPVKLSAVPVTTLTASPKLITQAALAQPSSNVPSVPAVAATTAPPSSITSTIAMTSKVPPQAESTSVPAPPFGVPPYYPYYPSHPMYSYGYPPYASAPAAPTAVAVPGTPMMHPIHYPPQGFPLPSPALRPSGYSSISNSVPGGTAVPNTTPTTHVMPAMMHPYGYQSWAWPPYPGMPPPNMPPLPIAPPSTAGTINSAAPPISALPPMTPFMGPMGMAPQLPPHMIHAALYGHQMQLTGLLKRLVPVVIPPNLENQFSALSLSREAVRNQVWDMYRGSLHKVVS</sequence>
<dbReference type="EMBL" id="QEAN01000022">
    <property type="protein sequence ID" value="TPX53128.1"/>
    <property type="molecule type" value="Genomic_DNA"/>
</dbReference>
<evidence type="ECO:0000313" key="3">
    <source>
        <dbReference type="Proteomes" id="UP000317494"/>
    </source>
</evidence>
<comment type="caution">
    <text evidence="2">The sequence shown here is derived from an EMBL/GenBank/DDBJ whole genome shotgun (WGS) entry which is preliminary data.</text>
</comment>
<dbReference type="VEuPathDB" id="FungiDB:SeMB42_g00970"/>
<name>A0A507DQD4_9FUNG</name>